<feature type="non-terminal residue" evidence="1">
    <location>
        <position position="1"/>
    </location>
</feature>
<organism evidence="1 2">
    <name type="scientific">Brachionus calyciflorus</name>
    <dbReference type="NCBI Taxonomy" id="104777"/>
    <lineage>
        <taxon>Eukaryota</taxon>
        <taxon>Metazoa</taxon>
        <taxon>Spiralia</taxon>
        <taxon>Gnathifera</taxon>
        <taxon>Rotifera</taxon>
        <taxon>Eurotatoria</taxon>
        <taxon>Monogononta</taxon>
        <taxon>Pseudotrocha</taxon>
        <taxon>Ploima</taxon>
        <taxon>Brachionidae</taxon>
        <taxon>Brachionus</taxon>
    </lineage>
</organism>
<accession>A0A814C8V8</accession>
<protein>
    <submittedName>
        <fullName evidence="1">Uncharacterized protein</fullName>
    </submittedName>
</protein>
<comment type="caution">
    <text evidence="1">The sequence shown here is derived from an EMBL/GenBank/DDBJ whole genome shotgun (WGS) entry which is preliminary data.</text>
</comment>
<keyword evidence="2" id="KW-1185">Reference proteome</keyword>
<evidence type="ECO:0000313" key="1">
    <source>
        <dbReference type="EMBL" id="CAF0938303.1"/>
    </source>
</evidence>
<dbReference type="EMBL" id="CAJNOC010002528">
    <property type="protein sequence ID" value="CAF0938303.1"/>
    <property type="molecule type" value="Genomic_DNA"/>
</dbReference>
<dbReference type="Proteomes" id="UP000663879">
    <property type="component" value="Unassembled WGS sequence"/>
</dbReference>
<sequence>HQPMNDLDIMVNINFIKKIKERCSSEDNGPNKIYEEELNEIFKRLKTDEEKKIVANLVPRFDDIKYGLQKRRSKTRPKLPDSLRTTILDGIYTKTTNKIDKFLIYLL</sequence>
<evidence type="ECO:0000313" key="2">
    <source>
        <dbReference type="Proteomes" id="UP000663879"/>
    </source>
</evidence>
<reference evidence="1" key="1">
    <citation type="submission" date="2021-02" db="EMBL/GenBank/DDBJ databases">
        <authorList>
            <person name="Nowell W R."/>
        </authorList>
    </citation>
    <scope>NUCLEOTIDE SEQUENCE</scope>
    <source>
        <strain evidence="1">Ploen Becks lab</strain>
    </source>
</reference>
<dbReference type="OrthoDB" id="10051448at2759"/>
<proteinExistence type="predicted"/>
<gene>
    <name evidence="1" type="ORF">OXX778_LOCUS13287</name>
</gene>
<dbReference type="AlphaFoldDB" id="A0A814C8V8"/>
<name>A0A814C8V8_9BILA</name>